<evidence type="ECO:0000256" key="1">
    <source>
        <dbReference type="SAM" id="MobiDB-lite"/>
    </source>
</evidence>
<accession>A0A6A6ST46</accession>
<dbReference type="Proteomes" id="UP000799324">
    <property type="component" value="Unassembled WGS sequence"/>
</dbReference>
<protein>
    <submittedName>
        <fullName evidence="2">Uncharacterized protein</fullName>
    </submittedName>
</protein>
<gene>
    <name evidence="2" type="ORF">K491DRAFT_697980</name>
</gene>
<evidence type="ECO:0000313" key="2">
    <source>
        <dbReference type="EMBL" id="KAF2649598.1"/>
    </source>
</evidence>
<evidence type="ECO:0000313" key="3">
    <source>
        <dbReference type="Proteomes" id="UP000799324"/>
    </source>
</evidence>
<dbReference type="EMBL" id="MU004486">
    <property type="protein sequence ID" value="KAF2649598.1"/>
    <property type="molecule type" value="Genomic_DNA"/>
</dbReference>
<keyword evidence="3" id="KW-1185">Reference proteome</keyword>
<dbReference type="AlphaFoldDB" id="A0A6A6ST46"/>
<feature type="compositionally biased region" description="Polar residues" evidence="1">
    <location>
        <begin position="78"/>
        <end position="88"/>
    </location>
</feature>
<organism evidence="2 3">
    <name type="scientific">Lophiostoma macrostomum CBS 122681</name>
    <dbReference type="NCBI Taxonomy" id="1314788"/>
    <lineage>
        <taxon>Eukaryota</taxon>
        <taxon>Fungi</taxon>
        <taxon>Dikarya</taxon>
        <taxon>Ascomycota</taxon>
        <taxon>Pezizomycotina</taxon>
        <taxon>Dothideomycetes</taxon>
        <taxon>Pleosporomycetidae</taxon>
        <taxon>Pleosporales</taxon>
        <taxon>Lophiostomataceae</taxon>
        <taxon>Lophiostoma</taxon>
    </lineage>
</organism>
<proteinExistence type="predicted"/>
<name>A0A6A6ST46_9PLEO</name>
<reference evidence="2" key="1">
    <citation type="journal article" date="2020" name="Stud. Mycol.">
        <title>101 Dothideomycetes genomes: a test case for predicting lifestyles and emergence of pathogens.</title>
        <authorList>
            <person name="Haridas S."/>
            <person name="Albert R."/>
            <person name="Binder M."/>
            <person name="Bloem J."/>
            <person name="Labutti K."/>
            <person name="Salamov A."/>
            <person name="Andreopoulos B."/>
            <person name="Baker S."/>
            <person name="Barry K."/>
            <person name="Bills G."/>
            <person name="Bluhm B."/>
            <person name="Cannon C."/>
            <person name="Castanera R."/>
            <person name="Culley D."/>
            <person name="Daum C."/>
            <person name="Ezra D."/>
            <person name="Gonzalez J."/>
            <person name="Henrissat B."/>
            <person name="Kuo A."/>
            <person name="Liang C."/>
            <person name="Lipzen A."/>
            <person name="Lutzoni F."/>
            <person name="Magnuson J."/>
            <person name="Mondo S."/>
            <person name="Nolan M."/>
            <person name="Ohm R."/>
            <person name="Pangilinan J."/>
            <person name="Park H.-J."/>
            <person name="Ramirez L."/>
            <person name="Alfaro M."/>
            <person name="Sun H."/>
            <person name="Tritt A."/>
            <person name="Yoshinaga Y."/>
            <person name="Zwiers L.-H."/>
            <person name="Turgeon B."/>
            <person name="Goodwin S."/>
            <person name="Spatafora J."/>
            <person name="Crous P."/>
            <person name="Grigoriev I."/>
        </authorList>
    </citation>
    <scope>NUCLEOTIDE SEQUENCE</scope>
    <source>
        <strain evidence="2">CBS 122681</strain>
    </source>
</reference>
<feature type="region of interest" description="Disordered" evidence="1">
    <location>
        <begin position="58"/>
        <end position="88"/>
    </location>
</feature>
<sequence>MARAPSASGQARQALPPLALSNLASLRLCSLLSTLPPSISIRLATASPPRYVYSPCTVDSQWPESPSGDPPVPPGQGRYQNKIPQSQDFSATSTLEKRRLGRHFDCFALFPFSAEFV</sequence>